<organism evidence="1 2">
    <name type="scientific">Hygrophoropsis aurantiaca</name>
    <dbReference type="NCBI Taxonomy" id="72124"/>
    <lineage>
        <taxon>Eukaryota</taxon>
        <taxon>Fungi</taxon>
        <taxon>Dikarya</taxon>
        <taxon>Basidiomycota</taxon>
        <taxon>Agaricomycotina</taxon>
        <taxon>Agaricomycetes</taxon>
        <taxon>Agaricomycetidae</taxon>
        <taxon>Boletales</taxon>
        <taxon>Coniophorineae</taxon>
        <taxon>Hygrophoropsidaceae</taxon>
        <taxon>Hygrophoropsis</taxon>
    </lineage>
</organism>
<name>A0ACB8A0G7_9AGAM</name>
<proteinExistence type="predicted"/>
<comment type="caution">
    <text evidence="1">The sequence shown here is derived from an EMBL/GenBank/DDBJ whole genome shotgun (WGS) entry which is preliminary data.</text>
</comment>
<gene>
    <name evidence="1" type="ORF">BJ138DRAFT_1070830</name>
</gene>
<dbReference type="Proteomes" id="UP000790377">
    <property type="component" value="Unassembled WGS sequence"/>
</dbReference>
<dbReference type="EMBL" id="MU267948">
    <property type="protein sequence ID" value="KAH7907015.1"/>
    <property type="molecule type" value="Genomic_DNA"/>
</dbReference>
<evidence type="ECO:0000313" key="1">
    <source>
        <dbReference type="EMBL" id="KAH7907015.1"/>
    </source>
</evidence>
<sequence length="534" mass="59827">MSFPAQMSVSSQQELAQLQAQISALEDKKISLAREAYKVHISIRELQVRVARITNQSAPISRLPSDVLAIIFEELRHLPPSPIRYQPALVEIQLSHVSCRWREVALNTPSLWSSIRYPILHRDRSLTAYLDRCGECLLDVHIGPRSTSQASFQTVISTLLPRINRFRELTIDALGREELCALLSLFHNATAPAMKRLKLNCQDAVNMRDLSPIKIFQGGTPLLSDIRLDGIPLVLPSSGVTTLHLTAHLGSAAALSQTAFFDLMSCFSSLSCLHLMGFILGNNRADDFPAAPFELPSLRELLIHGNAVSTGFSFFETVSTPNIEVLSLENLRQNSLSFIHKFIASCPENFQRLRALQYLHCEFGDDLDIYLPHATPALTELSVSADVRLPLLRLLLNSDKQAVLLGTPALWSNLRVIKLQARKPWDGGNDSDSDDLGNGNGAISLISTLLFNIVSHRRRLGNPLAFVHFEGPFCTSLCHAFEELFRKEEQQSVTKVRKTWASDNSPDWSQMADYYGYFYRRAFFEKLQTGRIGQ</sequence>
<protein>
    <submittedName>
        <fullName evidence="1">Uncharacterized protein</fullName>
    </submittedName>
</protein>
<evidence type="ECO:0000313" key="2">
    <source>
        <dbReference type="Proteomes" id="UP000790377"/>
    </source>
</evidence>
<accession>A0ACB8A0G7</accession>
<reference evidence="1" key="1">
    <citation type="journal article" date="2021" name="New Phytol.">
        <title>Evolutionary innovations through gain and loss of genes in the ectomycorrhizal Boletales.</title>
        <authorList>
            <person name="Wu G."/>
            <person name="Miyauchi S."/>
            <person name="Morin E."/>
            <person name="Kuo A."/>
            <person name="Drula E."/>
            <person name="Varga T."/>
            <person name="Kohler A."/>
            <person name="Feng B."/>
            <person name="Cao Y."/>
            <person name="Lipzen A."/>
            <person name="Daum C."/>
            <person name="Hundley H."/>
            <person name="Pangilinan J."/>
            <person name="Johnson J."/>
            <person name="Barry K."/>
            <person name="LaButti K."/>
            <person name="Ng V."/>
            <person name="Ahrendt S."/>
            <person name="Min B."/>
            <person name="Choi I.G."/>
            <person name="Park H."/>
            <person name="Plett J.M."/>
            <person name="Magnuson J."/>
            <person name="Spatafora J.W."/>
            <person name="Nagy L.G."/>
            <person name="Henrissat B."/>
            <person name="Grigoriev I.V."/>
            <person name="Yang Z.L."/>
            <person name="Xu J."/>
            <person name="Martin F.M."/>
        </authorList>
    </citation>
    <scope>NUCLEOTIDE SEQUENCE</scope>
    <source>
        <strain evidence="1">ATCC 28755</strain>
    </source>
</reference>
<keyword evidence="2" id="KW-1185">Reference proteome</keyword>